<dbReference type="Pfam" id="PF05572">
    <property type="entry name" value="Peptidase_M43"/>
    <property type="match status" value="1"/>
</dbReference>
<keyword evidence="7" id="KW-0482">Metalloprotease</keyword>
<evidence type="ECO:0000256" key="1">
    <source>
        <dbReference type="ARBA" id="ARBA00008721"/>
    </source>
</evidence>
<dbReference type="OrthoDB" id="536211at2759"/>
<protein>
    <recommendedName>
        <fullName evidence="10">Peptidase M43 pregnancy-associated plasma-A domain-containing protein</fullName>
    </recommendedName>
</protein>
<evidence type="ECO:0000313" key="11">
    <source>
        <dbReference type="EMBL" id="CAE6428155.1"/>
    </source>
</evidence>
<keyword evidence="2" id="KW-0645">Protease</keyword>
<dbReference type="InterPro" id="IPR008754">
    <property type="entry name" value="Peptidase_M43"/>
</dbReference>
<dbReference type="GO" id="GO:0046872">
    <property type="term" value="F:metal ion binding"/>
    <property type="evidence" value="ECO:0007669"/>
    <property type="project" value="UniProtKB-KW"/>
</dbReference>
<keyword evidence="4 9" id="KW-0732">Signal</keyword>
<dbReference type="GO" id="GO:0006508">
    <property type="term" value="P:proteolysis"/>
    <property type="evidence" value="ECO:0007669"/>
    <property type="project" value="UniProtKB-KW"/>
</dbReference>
<dbReference type="PANTHER" id="PTHR47466:SF1">
    <property type="entry name" value="METALLOPROTEASE MEP1 (AFU_ORTHOLOGUE AFUA_1G07730)-RELATED"/>
    <property type="match status" value="1"/>
</dbReference>
<name>A0A8H3ALR8_9AGAM</name>
<keyword evidence="8" id="KW-1015">Disulfide bond</keyword>
<evidence type="ECO:0000256" key="5">
    <source>
        <dbReference type="ARBA" id="ARBA00022801"/>
    </source>
</evidence>
<evidence type="ECO:0000256" key="6">
    <source>
        <dbReference type="ARBA" id="ARBA00022833"/>
    </source>
</evidence>
<evidence type="ECO:0000259" key="10">
    <source>
        <dbReference type="Pfam" id="PF05572"/>
    </source>
</evidence>
<evidence type="ECO:0000256" key="4">
    <source>
        <dbReference type="ARBA" id="ARBA00022729"/>
    </source>
</evidence>
<gene>
    <name evidence="11" type="ORF">RDB_LOCUS40465</name>
</gene>
<evidence type="ECO:0000256" key="8">
    <source>
        <dbReference type="ARBA" id="ARBA00023157"/>
    </source>
</evidence>
<feature type="domain" description="Peptidase M43 pregnancy-associated plasma-A" evidence="10">
    <location>
        <begin position="160"/>
        <end position="279"/>
    </location>
</feature>
<dbReference type="SUPFAM" id="SSF55486">
    <property type="entry name" value="Metalloproteases ('zincins'), catalytic domain"/>
    <property type="match status" value="1"/>
</dbReference>
<evidence type="ECO:0000256" key="7">
    <source>
        <dbReference type="ARBA" id="ARBA00023049"/>
    </source>
</evidence>
<dbReference type="CDD" id="cd04275">
    <property type="entry name" value="ZnMc_pappalysin_like"/>
    <property type="match status" value="1"/>
</dbReference>
<evidence type="ECO:0000256" key="9">
    <source>
        <dbReference type="SAM" id="SignalP"/>
    </source>
</evidence>
<organism evidence="11 12">
    <name type="scientific">Rhizoctonia solani</name>
    <dbReference type="NCBI Taxonomy" id="456999"/>
    <lineage>
        <taxon>Eukaryota</taxon>
        <taxon>Fungi</taxon>
        <taxon>Dikarya</taxon>
        <taxon>Basidiomycota</taxon>
        <taxon>Agaricomycotina</taxon>
        <taxon>Agaricomycetes</taxon>
        <taxon>Cantharellales</taxon>
        <taxon>Ceratobasidiaceae</taxon>
        <taxon>Rhizoctonia</taxon>
    </lineage>
</organism>
<dbReference type="AlphaFoldDB" id="A0A8H3ALR8"/>
<keyword evidence="5" id="KW-0378">Hydrolase</keyword>
<dbReference type="EMBL" id="CAJMWV010001126">
    <property type="protein sequence ID" value="CAE6428155.1"/>
    <property type="molecule type" value="Genomic_DNA"/>
</dbReference>
<dbReference type="GO" id="GO:0008237">
    <property type="term" value="F:metallopeptidase activity"/>
    <property type="evidence" value="ECO:0007669"/>
    <property type="project" value="UniProtKB-KW"/>
</dbReference>
<comment type="caution">
    <text evidence="11">The sequence shown here is derived from an EMBL/GenBank/DDBJ whole genome shotgun (WGS) entry which is preliminary data.</text>
</comment>
<dbReference type="Gene3D" id="3.40.390.10">
    <property type="entry name" value="Collagenase (Catalytic Domain)"/>
    <property type="match status" value="1"/>
</dbReference>
<keyword evidence="3" id="KW-0479">Metal-binding</keyword>
<keyword evidence="6" id="KW-0862">Zinc</keyword>
<evidence type="ECO:0000256" key="2">
    <source>
        <dbReference type="ARBA" id="ARBA00022670"/>
    </source>
</evidence>
<feature type="signal peptide" evidence="9">
    <location>
        <begin position="1"/>
        <end position="18"/>
    </location>
</feature>
<reference evidence="11" key="1">
    <citation type="submission" date="2021-01" db="EMBL/GenBank/DDBJ databases">
        <authorList>
            <person name="Kaushik A."/>
        </authorList>
    </citation>
    <scope>NUCLEOTIDE SEQUENCE</scope>
    <source>
        <strain evidence="11">AG3-1AP</strain>
    </source>
</reference>
<accession>A0A8H3ALR8</accession>
<evidence type="ECO:0000256" key="3">
    <source>
        <dbReference type="ARBA" id="ARBA00022723"/>
    </source>
</evidence>
<feature type="chain" id="PRO_5034500061" description="Peptidase M43 pregnancy-associated plasma-A domain-containing protein" evidence="9">
    <location>
        <begin position="19"/>
        <end position="288"/>
    </location>
</feature>
<comment type="similarity">
    <text evidence="1">Belongs to the peptidase M43B family.</text>
</comment>
<dbReference type="InterPro" id="IPR024079">
    <property type="entry name" value="MetalloPept_cat_dom_sf"/>
</dbReference>
<sequence length="288" mass="30886">MLGFSFALFATMASMVSALPTNATSVGRTCGSVLSVAEIASAEEYFNAHKPESDMSAFAATLDVYWHVISKDSTLNGGNIPDSQIQKSIDVLNQDYRSSSLSFKLAVVDRTVNSDWFMNAGPGSNQQTAMKRALRKGGASDLNVYSVGPIRDEEGKGLLGFATFPSSYTSNPRDDGVVLLYSSVPGGSSAPFNLGRTLTHEVGHWVGLYHTFQGGCLSDGDDVFDTPAEASAAFGCETGRDTCELQPGMDPIHNFMDYSDDACMTEFTRGQAERMKAQMATFRGVPPT</sequence>
<evidence type="ECO:0000313" key="12">
    <source>
        <dbReference type="Proteomes" id="UP000663831"/>
    </source>
</evidence>
<dbReference type="Proteomes" id="UP000663831">
    <property type="component" value="Unassembled WGS sequence"/>
</dbReference>
<dbReference type="PANTHER" id="PTHR47466">
    <property type="match status" value="1"/>
</dbReference>
<proteinExistence type="inferred from homology"/>